<protein>
    <submittedName>
        <fullName evidence="1">Nuclear transport factor 2 family protein</fullName>
    </submittedName>
</protein>
<organism evidence="1 2">
    <name type="scientific">Nocardioides immobilis</name>
    <dbReference type="NCBI Taxonomy" id="2049295"/>
    <lineage>
        <taxon>Bacteria</taxon>
        <taxon>Bacillati</taxon>
        <taxon>Actinomycetota</taxon>
        <taxon>Actinomycetes</taxon>
        <taxon>Propionibacteriales</taxon>
        <taxon>Nocardioidaceae</taxon>
        <taxon>Nocardioides</taxon>
    </lineage>
</organism>
<evidence type="ECO:0000313" key="2">
    <source>
        <dbReference type="Proteomes" id="UP000283644"/>
    </source>
</evidence>
<dbReference type="RefSeq" id="WP_118923223.1">
    <property type="nucleotide sequence ID" value="NZ_QXGH01000010.1"/>
</dbReference>
<gene>
    <name evidence="1" type="ORF">D0Z08_04895</name>
</gene>
<dbReference type="Gene3D" id="3.10.450.50">
    <property type="match status" value="1"/>
</dbReference>
<proteinExistence type="predicted"/>
<dbReference type="AlphaFoldDB" id="A0A417Y755"/>
<evidence type="ECO:0000313" key="1">
    <source>
        <dbReference type="EMBL" id="RHW28316.1"/>
    </source>
</evidence>
<accession>A0A417Y755</accession>
<dbReference type="Proteomes" id="UP000283644">
    <property type="component" value="Unassembled WGS sequence"/>
</dbReference>
<dbReference type="PANTHER" id="PTHR38436">
    <property type="entry name" value="POLYKETIDE CYCLASE SNOAL-LIKE DOMAIN"/>
    <property type="match status" value="1"/>
</dbReference>
<keyword evidence="2" id="KW-1185">Reference proteome</keyword>
<dbReference type="InterPro" id="IPR032710">
    <property type="entry name" value="NTF2-like_dom_sf"/>
</dbReference>
<dbReference type="PANTHER" id="PTHR38436:SF1">
    <property type="entry name" value="ESTER CYCLASE"/>
    <property type="match status" value="1"/>
</dbReference>
<dbReference type="OrthoDB" id="3783224at2"/>
<sequence>MADNTELARSLYEAWNNRDFDYMSERMASDGTITVVGSGQTLQGPEGARQYNMSWAEAFPDGRITVDNVISQGDRVVVEFTGQGTHTGTLSSPAGSISATGRSVTLHLCDVLEFADGKVNTQRTYFDSGALMAQLGMTAGQAATAQ</sequence>
<reference evidence="1 2" key="1">
    <citation type="submission" date="2018-09" db="EMBL/GenBank/DDBJ databases">
        <title>Genome sequencing of Nocardioides immobilis CCTCC AB 2017083 for comparison to Nocardioides silvaticus.</title>
        <authorList>
            <person name="Li C."/>
            <person name="Wang G."/>
        </authorList>
    </citation>
    <scope>NUCLEOTIDE SEQUENCE [LARGE SCALE GENOMIC DNA]</scope>
    <source>
        <strain evidence="1 2">CCTCC AB 2017083</strain>
    </source>
</reference>
<comment type="caution">
    <text evidence="1">The sequence shown here is derived from an EMBL/GenBank/DDBJ whole genome shotgun (WGS) entry which is preliminary data.</text>
</comment>
<dbReference type="Pfam" id="PF07366">
    <property type="entry name" value="SnoaL"/>
    <property type="match status" value="1"/>
</dbReference>
<dbReference type="SUPFAM" id="SSF54427">
    <property type="entry name" value="NTF2-like"/>
    <property type="match status" value="1"/>
</dbReference>
<dbReference type="GO" id="GO:0030638">
    <property type="term" value="P:polyketide metabolic process"/>
    <property type="evidence" value="ECO:0007669"/>
    <property type="project" value="InterPro"/>
</dbReference>
<dbReference type="InterPro" id="IPR009959">
    <property type="entry name" value="Cyclase_SnoaL-like"/>
</dbReference>
<dbReference type="EMBL" id="QXGH01000010">
    <property type="protein sequence ID" value="RHW28316.1"/>
    <property type="molecule type" value="Genomic_DNA"/>
</dbReference>
<name>A0A417Y755_9ACTN</name>